<dbReference type="EMBL" id="CP011125">
    <property type="protein sequence ID" value="AKF05308.1"/>
    <property type="molecule type" value="Genomic_DNA"/>
</dbReference>
<protein>
    <recommendedName>
        <fullName evidence="1">YdhG-like domain-containing protein</fullName>
    </recommendedName>
</protein>
<organism evidence="2 3">
    <name type="scientific">Sandaracinus amylolyticus</name>
    <dbReference type="NCBI Taxonomy" id="927083"/>
    <lineage>
        <taxon>Bacteria</taxon>
        <taxon>Pseudomonadati</taxon>
        <taxon>Myxococcota</taxon>
        <taxon>Polyangia</taxon>
        <taxon>Polyangiales</taxon>
        <taxon>Sandaracinaceae</taxon>
        <taxon>Sandaracinus</taxon>
    </lineage>
</organism>
<dbReference type="STRING" id="927083.DB32_002457"/>
<dbReference type="RefSeq" id="WP_053232563.1">
    <property type="nucleotide sequence ID" value="NZ_CP011125.1"/>
</dbReference>
<keyword evidence="3" id="KW-1185">Reference proteome</keyword>
<evidence type="ECO:0000313" key="3">
    <source>
        <dbReference type="Proteomes" id="UP000034883"/>
    </source>
</evidence>
<dbReference type="AlphaFoldDB" id="A0A0F6W221"/>
<gene>
    <name evidence="2" type="ORF">DB32_002457</name>
</gene>
<feature type="domain" description="YdhG-like" evidence="1">
    <location>
        <begin position="16"/>
        <end position="128"/>
    </location>
</feature>
<dbReference type="InterPro" id="IPR014922">
    <property type="entry name" value="YdhG-like"/>
</dbReference>
<name>A0A0F6W221_9BACT</name>
<dbReference type="Gene3D" id="3.90.1150.200">
    <property type="match status" value="1"/>
</dbReference>
<dbReference type="Proteomes" id="UP000034883">
    <property type="component" value="Chromosome"/>
</dbReference>
<evidence type="ECO:0000313" key="2">
    <source>
        <dbReference type="EMBL" id="AKF05308.1"/>
    </source>
</evidence>
<dbReference type="KEGG" id="samy:DB32_002457"/>
<accession>A0A0F6W221</accession>
<reference evidence="2 3" key="1">
    <citation type="submission" date="2015-03" db="EMBL/GenBank/DDBJ databases">
        <title>Genome assembly of Sandaracinus amylolyticus DSM 53668.</title>
        <authorList>
            <person name="Sharma G."/>
            <person name="Subramanian S."/>
        </authorList>
    </citation>
    <scope>NUCLEOTIDE SEQUENCE [LARGE SCALE GENOMIC DNA]</scope>
    <source>
        <strain evidence="2 3">DSM 53668</strain>
    </source>
</reference>
<dbReference type="OrthoDB" id="9813231at2"/>
<evidence type="ECO:0000259" key="1">
    <source>
        <dbReference type="Pfam" id="PF08818"/>
    </source>
</evidence>
<dbReference type="Pfam" id="PF08818">
    <property type="entry name" value="DUF1801"/>
    <property type="match status" value="1"/>
</dbReference>
<proteinExistence type="predicted"/>
<dbReference type="SUPFAM" id="SSF159888">
    <property type="entry name" value="YdhG-like"/>
    <property type="match status" value="1"/>
</dbReference>
<sequence>MVSTVAEYLAALPADRRAAITTVREMIIASLAPGFDETIQHGMITWSIPLSRYPETYNGQPLAVLALASQKTTMSLYLMSVDADEDERARFEAAYRATGKKLDMGKSCLRFRALADLPLDVVRDTVRRITVDGYIARYEASRPPKPAKKKPATKKH</sequence>